<name>A0ABT1Z5I0_9ACTN</name>
<keyword evidence="1" id="KW-1133">Transmembrane helix</keyword>
<evidence type="ECO:0000313" key="3">
    <source>
        <dbReference type="Proteomes" id="UP001204320"/>
    </source>
</evidence>
<feature type="transmembrane region" description="Helical" evidence="1">
    <location>
        <begin position="257"/>
        <end position="275"/>
    </location>
</feature>
<gene>
    <name evidence="2" type="ORF">NVS32_00675</name>
</gene>
<proteinExistence type="predicted"/>
<comment type="caution">
    <text evidence="2">The sequence shown here is derived from an EMBL/GenBank/DDBJ whole genome shotgun (WGS) entry which is preliminary data.</text>
</comment>
<protein>
    <submittedName>
        <fullName evidence="2">MFS transporter</fullName>
    </submittedName>
</protein>
<keyword evidence="1" id="KW-0812">Transmembrane</keyword>
<feature type="transmembrane region" description="Helical" evidence="1">
    <location>
        <begin position="204"/>
        <end position="226"/>
    </location>
</feature>
<feature type="transmembrane region" description="Helical" evidence="1">
    <location>
        <begin position="104"/>
        <end position="125"/>
    </location>
</feature>
<reference evidence="2 3" key="1">
    <citation type="submission" date="2022-08" db="EMBL/GenBank/DDBJ databases">
        <title>Tractidigestivibacter montrealensis type strain KD21.</title>
        <authorList>
            <person name="Diop K."/>
            <person name="Richard C."/>
            <person name="Routy B."/>
        </authorList>
    </citation>
    <scope>NUCLEOTIDE SEQUENCE [LARGE SCALE GENOMIC DNA]</scope>
    <source>
        <strain evidence="2 3">KD21</strain>
    </source>
</reference>
<dbReference type="Proteomes" id="UP001204320">
    <property type="component" value="Unassembled WGS sequence"/>
</dbReference>
<feature type="transmembrane region" description="Helical" evidence="1">
    <location>
        <begin position="328"/>
        <end position="346"/>
    </location>
</feature>
<feature type="transmembrane region" description="Helical" evidence="1">
    <location>
        <begin position="172"/>
        <end position="198"/>
    </location>
</feature>
<feature type="transmembrane region" description="Helical" evidence="1">
    <location>
        <begin position="29"/>
        <end position="50"/>
    </location>
</feature>
<feature type="transmembrane region" description="Helical" evidence="1">
    <location>
        <begin position="131"/>
        <end position="151"/>
    </location>
</feature>
<dbReference type="InterPro" id="IPR036259">
    <property type="entry name" value="MFS_trans_sf"/>
</dbReference>
<dbReference type="InterPro" id="IPR039672">
    <property type="entry name" value="MFS_2"/>
</dbReference>
<dbReference type="RefSeq" id="WP_258498317.1">
    <property type="nucleotide sequence ID" value="NZ_JANSKA010000001.1"/>
</dbReference>
<feature type="transmembrane region" description="Helical" evidence="1">
    <location>
        <begin position="62"/>
        <end position="83"/>
    </location>
</feature>
<feature type="transmembrane region" description="Helical" evidence="1">
    <location>
        <begin position="442"/>
        <end position="463"/>
    </location>
</feature>
<feature type="transmembrane region" description="Helical" evidence="1">
    <location>
        <begin position="295"/>
        <end position="316"/>
    </location>
</feature>
<sequence length="497" mass="54721">MADSRLSFINKPVFDSRVKSEEVRPAEKILGYLVGPVGPALVNAVLASYLNVFYTDVLGLTLLWGGLFLLVFPIISKVANAVVNLWVGKLIERTHTRQGKARPYLLISAPIFLVTTVLCFTVPQLGLVPEVIWVVVSYNLFYLCANSFYTMAHNLMVPLSTRDSEARGSLSVMNNIAMTMATGIIIAMLFPMFVLPVIGASREAWAVMGWILGAVALPLILMEYYFTRERVTEEQGEQAAEDPMPFREQIRTVLTDRYWVILMLYLFIYTLSSNFKNLSLLYYCNYVLGSYNDGITLTLVNVIGGIPMGLGIFAVWPIAKRAGLRNTTLWGFVIVAVGSAICALFPTNMPVVLAGQFIKNVGCLPAAYVFMALFADVLDHCEWRFGFRCDGLSSAVYSIIQTVCVGLANGIFNLMLGMTGYVPPSVVDGVTVAAAQSDATKGVFIFFFLVLDIITSAVIVVLLSRLNVEKTIKQEQEEIKARHQGAADEKPATTEEA</sequence>
<feature type="transmembrane region" description="Helical" evidence="1">
    <location>
        <begin position="399"/>
        <end position="422"/>
    </location>
</feature>
<keyword evidence="1" id="KW-0472">Membrane</keyword>
<dbReference type="SUPFAM" id="SSF103473">
    <property type="entry name" value="MFS general substrate transporter"/>
    <property type="match status" value="1"/>
</dbReference>
<dbReference type="Gene3D" id="1.20.1250.20">
    <property type="entry name" value="MFS general substrate transporter like domains"/>
    <property type="match status" value="1"/>
</dbReference>
<organism evidence="2 3">
    <name type="scientific">Tractidigestivibacter montrealensis</name>
    <dbReference type="NCBI Taxonomy" id="2972466"/>
    <lineage>
        <taxon>Bacteria</taxon>
        <taxon>Bacillati</taxon>
        <taxon>Actinomycetota</taxon>
        <taxon>Coriobacteriia</taxon>
        <taxon>Coriobacteriales</taxon>
        <taxon>Atopobiaceae</taxon>
        <taxon>Tractidigestivibacter</taxon>
    </lineage>
</organism>
<dbReference type="EMBL" id="JANSKA010000001">
    <property type="protein sequence ID" value="MCR9035473.1"/>
    <property type="molecule type" value="Genomic_DNA"/>
</dbReference>
<dbReference type="PANTHER" id="PTHR11328">
    <property type="entry name" value="MAJOR FACILITATOR SUPERFAMILY DOMAIN-CONTAINING PROTEIN"/>
    <property type="match status" value="1"/>
</dbReference>
<accession>A0ABT1Z5I0</accession>
<dbReference type="Pfam" id="PF13347">
    <property type="entry name" value="MFS_2"/>
    <property type="match status" value="1"/>
</dbReference>
<evidence type="ECO:0000313" key="2">
    <source>
        <dbReference type="EMBL" id="MCR9035473.1"/>
    </source>
</evidence>
<feature type="transmembrane region" description="Helical" evidence="1">
    <location>
        <begin position="358"/>
        <end position="378"/>
    </location>
</feature>
<keyword evidence="3" id="KW-1185">Reference proteome</keyword>
<evidence type="ECO:0000256" key="1">
    <source>
        <dbReference type="SAM" id="Phobius"/>
    </source>
</evidence>
<dbReference type="PANTHER" id="PTHR11328:SF24">
    <property type="entry name" value="MAJOR FACILITATOR SUPERFAMILY (MFS) PROFILE DOMAIN-CONTAINING PROTEIN"/>
    <property type="match status" value="1"/>
</dbReference>